<dbReference type="AlphaFoldDB" id="A0AAE3GPF2"/>
<dbReference type="GO" id="GO:0003700">
    <property type="term" value="F:DNA-binding transcription factor activity"/>
    <property type="evidence" value="ECO:0007669"/>
    <property type="project" value="TreeGrafter"/>
</dbReference>
<keyword evidence="2 4" id="KW-0238">DNA-binding</keyword>
<feature type="DNA-binding region" description="H-T-H motif" evidence="4">
    <location>
        <begin position="33"/>
        <end position="52"/>
    </location>
</feature>
<evidence type="ECO:0000256" key="2">
    <source>
        <dbReference type="ARBA" id="ARBA00023125"/>
    </source>
</evidence>
<accession>A0AAE3GPF2</accession>
<dbReference type="InterPro" id="IPR050109">
    <property type="entry name" value="HTH-type_TetR-like_transc_reg"/>
</dbReference>
<evidence type="ECO:0000256" key="3">
    <source>
        <dbReference type="ARBA" id="ARBA00023163"/>
    </source>
</evidence>
<dbReference type="RefSeq" id="WP_253778990.1">
    <property type="nucleotide sequence ID" value="NZ_JAMTCK010000020.1"/>
</dbReference>
<gene>
    <name evidence="6" type="ORF">LX83_006639</name>
</gene>
<keyword evidence="3" id="KW-0804">Transcription</keyword>
<dbReference type="EMBL" id="JAMTCK010000020">
    <property type="protein sequence ID" value="MCP2169753.1"/>
    <property type="molecule type" value="Genomic_DNA"/>
</dbReference>
<dbReference type="FunFam" id="1.10.10.60:FF:000141">
    <property type="entry name" value="TetR family transcriptional regulator"/>
    <property type="match status" value="1"/>
</dbReference>
<evidence type="ECO:0000313" key="6">
    <source>
        <dbReference type="EMBL" id="MCP2169753.1"/>
    </source>
</evidence>
<comment type="caution">
    <text evidence="6">The sequence shown here is derived from an EMBL/GenBank/DDBJ whole genome shotgun (WGS) entry which is preliminary data.</text>
</comment>
<evidence type="ECO:0000313" key="7">
    <source>
        <dbReference type="Proteomes" id="UP001206128"/>
    </source>
</evidence>
<evidence type="ECO:0000256" key="1">
    <source>
        <dbReference type="ARBA" id="ARBA00023015"/>
    </source>
</evidence>
<protein>
    <submittedName>
        <fullName evidence="6">Transcriptional regulator, TetR family</fullName>
    </submittedName>
</protein>
<dbReference type="Proteomes" id="UP001206128">
    <property type="component" value="Unassembled WGS sequence"/>
</dbReference>
<sequence>MPPRRRLDPAQRRAQLLDVAAEEFAAKPYDDVQMERIAARAGISRALLYRHFPGKRDLFAAVYRQAADRLLARTELDPAAPVVEQIAAGLEAHLDYFLANRNTILAANRVLAGDPVIQAVITDELAVLRQRLVDAFGLTSHARELASAAVAGWLLFVRVLCVEWLASESFSRTELREVCLRTLLGALDAVTDLAPPQP</sequence>
<reference evidence="6" key="1">
    <citation type="submission" date="2022-06" db="EMBL/GenBank/DDBJ databases">
        <title>Genomic Encyclopedia of Archaeal and Bacterial Type Strains, Phase II (KMG-II): from individual species to whole genera.</title>
        <authorList>
            <person name="Goeker M."/>
        </authorList>
    </citation>
    <scope>NUCLEOTIDE SEQUENCE</scope>
    <source>
        <strain evidence="6">DSM 43935</strain>
    </source>
</reference>
<dbReference type="InterPro" id="IPR009057">
    <property type="entry name" value="Homeodomain-like_sf"/>
</dbReference>
<dbReference type="GO" id="GO:0045892">
    <property type="term" value="P:negative regulation of DNA-templated transcription"/>
    <property type="evidence" value="ECO:0007669"/>
    <property type="project" value="UniProtKB-ARBA"/>
</dbReference>
<dbReference type="PANTHER" id="PTHR30055:SF174">
    <property type="entry name" value="TRANSCRIPTIONAL REGULATORY PROTEIN (PROBABLY TETR-FAMILY)-RELATED"/>
    <property type="match status" value="1"/>
</dbReference>
<feature type="domain" description="HTH tetR-type" evidence="5">
    <location>
        <begin position="10"/>
        <end position="70"/>
    </location>
</feature>
<evidence type="ECO:0000256" key="4">
    <source>
        <dbReference type="PROSITE-ProRule" id="PRU00335"/>
    </source>
</evidence>
<evidence type="ECO:0000259" key="5">
    <source>
        <dbReference type="PROSITE" id="PS50977"/>
    </source>
</evidence>
<dbReference type="InterPro" id="IPR001647">
    <property type="entry name" value="HTH_TetR"/>
</dbReference>
<dbReference type="Gene3D" id="1.10.357.10">
    <property type="entry name" value="Tetracycline Repressor, domain 2"/>
    <property type="match status" value="1"/>
</dbReference>
<name>A0AAE3GPF2_9PSEU</name>
<dbReference type="PANTHER" id="PTHR30055">
    <property type="entry name" value="HTH-TYPE TRANSCRIPTIONAL REGULATOR RUTR"/>
    <property type="match status" value="1"/>
</dbReference>
<keyword evidence="1" id="KW-0805">Transcription regulation</keyword>
<dbReference type="SUPFAM" id="SSF46689">
    <property type="entry name" value="Homeodomain-like"/>
    <property type="match status" value="1"/>
</dbReference>
<keyword evidence="7" id="KW-1185">Reference proteome</keyword>
<dbReference type="PROSITE" id="PS50977">
    <property type="entry name" value="HTH_TETR_2"/>
    <property type="match status" value="1"/>
</dbReference>
<proteinExistence type="predicted"/>
<dbReference type="PRINTS" id="PR00455">
    <property type="entry name" value="HTHTETR"/>
</dbReference>
<dbReference type="Pfam" id="PF00440">
    <property type="entry name" value="TetR_N"/>
    <property type="match status" value="1"/>
</dbReference>
<organism evidence="6 7">
    <name type="scientific">Goodfellowiella coeruleoviolacea</name>
    <dbReference type="NCBI Taxonomy" id="334858"/>
    <lineage>
        <taxon>Bacteria</taxon>
        <taxon>Bacillati</taxon>
        <taxon>Actinomycetota</taxon>
        <taxon>Actinomycetes</taxon>
        <taxon>Pseudonocardiales</taxon>
        <taxon>Pseudonocardiaceae</taxon>
        <taxon>Goodfellowiella</taxon>
    </lineage>
</organism>
<dbReference type="GO" id="GO:0000976">
    <property type="term" value="F:transcription cis-regulatory region binding"/>
    <property type="evidence" value="ECO:0007669"/>
    <property type="project" value="TreeGrafter"/>
</dbReference>